<dbReference type="Proteomes" id="UP000271889">
    <property type="component" value="Unassembled WGS sequence"/>
</dbReference>
<evidence type="ECO:0000259" key="1">
    <source>
        <dbReference type="Pfam" id="PF26103"/>
    </source>
</evidence>
<evidence type="ECO:0000313" key="2">
    <source>
        <dbReference type="EMBL" id="VDN26298.1"/>
    </source>
</evidence>
<dbReference type="EMBL" id="UYRV01110837">
    <property type="protein sequence ID" value="VDN26298.1"/>
    <property type="molecule type" value="Genomic_DNA"/>
</dbReference>
<dbReference type="Pfam" id="PF26103">
    <property type="entry name" value="TPR_Epg5"/>
    <property type="match status" value="1"/>
</dbReference>
<evidence type="ECO:0000313" key="3">
    <source>
        <dbReference type="Proteomes" id="UP000271889"/>
    </source>
</evidence>
<reference evidence="2 3" key="1">
    <citation type="submission" date="2018-11" db="EMBL/GenBank/DDBJ databases">
        <authorList>
            <consortium name="Pathogen Informatics"/>
        </authorList>
    </citation>
    <scope>NUCLEOTIDE SEQUENCE [LARGE SCALE GENOMIC DNA]</scope>
</reference>
<accession>A0A3P7MUR7</accession>
<gene>
    <name evidence="2" type="ORF">CGOC_LOCUS10351</name>
</gene>
<keyword evidence="3" id="KW-1185">Reference proteome</keyword>
<sequence length="384" mass="43313">MLLARRLNDARSRLSSMYATWGRYLYSITKLAQLFLFTPVRETFPAEAPPSVIQRDLAEVFQRILSVFSPLIVPVSTSMPPFSPSNENEANIVLEGFVNLLNSLPHNVALQPGSQVANIVLEGFVNLLNSLPHNVALQPGSQNIPSLIWQFYYEKLSTLSHGSTHYYAILEQQLVRIPWHSFFPSERGLAAMDDCLARAPLCAPFIAQIVVRVSWKDVLSSHIQAELLPQYLSYLFSVLLRIGSNPTSYVKIRASLLDLLKILSQRSDWATVTPERVEDLAQSFEAILKIRASLLDLLKMLSQRSDWSTVTPERVEDLAQRQPHIIQALVTTWTAYIDANHESPLVLTSLNTLIGSLNADQLLTALKVMEKTLHVYFNRKLFDC</sequence>
<proteinExistence type="predicted"/>
<dbReference type="AlphaFoldDB" id="A0A3P7MUR7"/>
<feature type="domain" description="Epg5-like central TPR repeats" evidence="1">
    <location>
        <begin position="114"/>
        <end position="215"/>
    </location>
</feature>
<dbReference type="InterPro" id="IPR059030">
    <property type="entry name" value="TPR_Epg5_mid"/>
</dbReference>
<protein>
    <recommendedName>
        <fullName evidence="1">Epg5-like central TPR repeats domain-containing protein</fullName>
    </recommendedName>
</protein>
<organism evidence="2 3">
    <name type="scientific">Cylicostephanus goldi</name>
    <name type="common">Nematode worm</name>
    <dbReference type="NCBI Taxonomy" id="71465"/>
    <lineage>
        <taxon>Eukaryota</taxon>
        <taxon>Metazoa</taxon>
        <taxon>Ecdysozoa</taxon>
        <taxon>Nematoda</taxon>
        <taxon>Chromadorea</taxon>
        <taxon>Rhabditida</taxon>
        <taxon>Rhabditina</taxon>
        <taxon>Rhabditomorpha</taxon>
        <taxon>Strongyloidea</taxon>
        <taxon>Strongylidae</taxon>
        <taxon>Cylicostephanus</taxon>
    </lineage>
</organism>
<dbReference type="OrthoDB" id="5809132at2759"/>
<name>A0A3P7MUR7_CYLGO</name>